<dbReference type="PANTHER" id="PTHR36056:SF5">
    <property type="entry name" value="OS04G0690400 PROTEIN"/>
    <property type="match status" value="1"/>
</dbReference>
<dbReference type="EnsemblPlants" id="HORVU.MOREX.r3.4HG0348950.1">
    <property type="protein sequence ID" value="HORVU.MOREX.r3.4HG0348950.1.CDS1"/>
    <property type="gene ID" value="HORVU.MOREX.r3.4HG0348950"/>
</dbReference>
<proteinExistence type="predicted"/>
<dbReference type="PANTHER" id="PTHR36056">
    <property type="entry name" value="PROTEIN, PUTATIVE-RELATED"/>
    <property type="match status" value="1"/>
</dbReference>
<evidence type="ECO:0000313" key="2">
    <source>
        <dbReference type="EnsemblPlants" id="HORVU.MOREX.r3.4HG0348950.1.CDS1"/>
    </source>
</evidence>
<dbReference type="Gramene" id="HORVU.MOREX.r3.4HG0348950.1">
    <property type="protein sequence ID" value="HORVU.MOREX.r3.4HG0348950.1.CDS1"/>
    <property type="gene ID" value="HORVU.MOREX.r3.4HG0348950"/>
</dbReference>
<evidence type="ECO:0000313" key="3">
    <source>
        <dbReference type="Proteomes" id="UP000011116"/>
    </source>
</evidence>
<organism evidence="2 3">
    <name type="scientific">Hordeum vulgare subsp. vulgare</name>
    <name type="common">Domesticated barley</name>
    <dbReference type="NCBI Taxonomy" id="112509"/>
    <lineage>
        <taxon>Eukaryota</taxon>
        <taxon>Viridiplantae</taxon>
        <taxon>Streptophyta</taxon>
        <taxon>Embryophyta</taxon>
        <taxon>Tracheophyta</taxon>
        <taxon>Spermatophyta</taxon>
        <taxon>Magnoliopsida</taxon>
        <taxon>Liliopsida</taxon>
        <taxon>Poales</taxon>
        <taxon>Poaceae</taxon>
        <taxon>BOP clade</taxon>
        <taxon>Pooideae</taxon>
        <taxon>Triticodae</taxon>
        <taxon>Triticeae</taxon>
        <taxon>Hordeinae</taxon>
        <taxon>Hordeum</taxon>
    </lineage>
</organism>
<keyword evidence="3" id="KW-1185">Reference proteome</keyword>
<feature type="compositionally biased region" description="Low complexity" evidence="1">
    <location>
        <begin position="115"/>
        <end position="124"/>
    </location>
</feature>
<dbReference type="Proteomes" id="UP000011116">
    <property type="component" value="Chromosome 4H"/>
</dbReference>
<protein>
    <submittedName>
        <fullName evidence="2">Uncharacterized protein</fullName>
    </submittedName>
</protein>
<reference evidence="2" key="3">
    <citation type="submission" date="2022-01" db="UniProtKB">
        <authorList>
            <consortium name="EnsemblPlants"/>
        </authorList>
    </citation>
    <scope>IDENTIFICATION</scope>
    <source>
        <strain evidence="2">subsp. vulgare</strain>
    </source>
</reference>
<feature type="region of interest" description="Disordered" evidence="1">
    <location>
        <begin position="76"/>
        <end position="101"/>
    </location>
</feature>
<dbReference type="InterPro" id="IPR040276">
    <property type="entry name" value="At4g26450-like"/>
</dbReference>
<accession>A0A8I6XN08</accession>
<feature type="compositionally biased region" description="Pro residues" evidence="1">
    <location>
        <begin position="84"/>
        <end position="100"/>
    </location>
</feature>
<dbReference type="Gramene" id="HORVU.MOREX.r2.4HG0291110.1">
    <property type="protein sequence ID" value="HORVU.MOREX.r2.4HG0291110.1.CDS.1"/>
    <property type="gene ID" value="HORVU.MOREX.r2.4HG0291110"/>
</dbReference>
<feature type="region of interest" description="Disordered" evidence="1">
    <location>
        <begin position="115"/>
        <end position="200"/>
    </location>
</feature>
<reference evidence="3" key="1">
    <citation type="journal article" date="2012" name="Nature">
        <title>A physical, genetic and functional sequence assembly of the barley genome.</title>
        <authorList>
            <consortium name="The International Barley Genome Sequencing Consortium"/>
            <person name="Mayer K.F."/>
            <person name="Waugh R."/>
            <person name="Brown J.W."/>
            <person name="Schulman A."/>
            <person name="Langridge P."/>
            <person name="Platzer M."/>
            <person name="Fincher G.B."/>
            <person name="Muehlbauer G.J."/>
            <person name="Sato K."/>
            <person name="Close T.J."/>
            <person name="Wise R.P."/>
            <person name="Stein N."/>
        </authorList>
    </citation>
    <scope>NUCLEOTIDE SEQUENCE [LARGE SCALE GENOMIC DNA]</scope>
    <source>
        <strain evidence="3">cv. Morex</strain>
    </source>
</reference>
<feature type="compositionally biased region" description="Basic and acidic residues" evidence="1">
    <location>
        <begin position="44"/>
        <end position="54"/>
    </location>
</feature>
<reference evidence="2" key="2">
    <citation type="submission" date="2020-10" db="EMBL/GenBank/DDBJ databases">
        <authorList>
            <person name="Scholz U."/>
            <person name="Mascher M."/>
            <person name="Fiebig A."/>
        </authorList>
    </citation>
    <scope>NUCLEOTIDE SEQUENCE [LARGE SCALE GENOMIC DNA]</scope>
    <source>
        <strain evidence="2">cv. Morex</strain>
    </source>
</reference>
<dbReference type="AlphaFoldDB" id="A0A8I6XN08"/>
<feature type="region of interest" description="Disordered" evidence="1">
    <location>
        <begin position="1"/>
        <end position="54"/>
    </location>
</feature>
<sequence length="200" mass="21522">MQNGGYYDPCPGTAPSGAYGSGGFRDGLNAPPYCHQPPPPPPQHHHDQMTPQRREEVLMEAGRLAAEYLVAKGELPPHALRNRPPAPLPFQEGPLPPPFQERPLARQHFRFLPRGFARPFAPRPVQGRPIAKRPRPRPPAPGVARFQGRPRFHPGLRGPAPPAAPVGSMTQSQAALNDATAGGGNGDSGQPVAQPPRTME</sequence>
<name>A0A8I6XN08_HORVV</name>
<evidence type="ECO:0000256" key="1">
    <source>
        <dbReference type="SAM" id="MobiDB-lite"/>
    </source>
</evidence>